<comment type="caution">
    <text evidence="2">The sequence shown here is derived from an EMBL/GenBank/DDBJ whole genome shotgun (WGS) entry which is preliminary data.</text>
</comment>
<proteinExistence type="predicted"/>
<keyword evidence="1" id="KW-0812">Transmembrane</keyword>
<gene>
    <name evidence="2" type="ORF">QNO04_09675</name>
</gene>
<dbReference type="Proteomes" id="UP001249760">
    <property type="component" value="Unassembled WGS sequence"/>
</dbReference>
<protein>
    <submittedName>
        <fullName evidence="2">Uncharacterized protein</fullName>
    </submittedName>
</protein>
<name>A0ABU3JP62_9ACTN</name>
<evidence type="ECO:0000313" key="2">
    <source>
        <dbReference type="EMBL" id="MDT6983731.1"/>
    </source>
</evidence>
<accession>A0ABU3JP62</accession>
<keyword evidence="1" id="KW-1133">Transmembrane helix</keyword>
<feature type="transmembrane region" description="Helical" evidence="1">
    <location>
        <begin position="26"/>
        <end position="47"/>
    </location>
</feature>
<dbReference type="RefSeq" id="WP_394306005.1">
    <property type="nucleotide sequence ID" value="NZ_JASKMA010000006.1"/>
</dbReference>
<evidence type="ECO:0000256" key="1">
    <source>
        <dbReference type="SAM" id="Phobius"/>
    </source>
</evidence>
<evidence type="ECO:0000313" key="3">
    <source>
        <dbReference type="Proteomes" id="UP001249760"/>
    </source>
</evidence>
<dbReference type="EMBL" id="JASKMA010000006">
    <property type="protein sequence ID" value="MDT6983731.1"/>
    <property type="molecule type" value="Genomic_DNA"/>
</dbReference>
<reference evidence="2 3" key="1">
    <citation type="submission" date="2023-05" db="EMBL/GenBank/DDBJ databases">
        <title>Streptomyces fuscus sp. nov., a brown-black pigment producing actinomyces isolated from dry sand of Sea duck farm.</title>
        <authorList>
            <person name="Xie J."/>
            <person name="Shen N."/>
        </authorList>
    </citation>
    <scope>NUCLEOTIDE SEQUENCE [LARGE SCALE GENOMIC DNA]</scope>
    <source>
        <strain evidence="2 3">CGMCC 4.1745</strain>
    </source>
</reference>
<keyword evidence="3" id="KW-1185">Reference proteome</keyword>
<sequence length="72" mass="7101">MSDNAALARTGTAGALAIGGAVVTGWWLLAVAVAIVIVGAVACRFAFRPGLTAGQAHIPAQRQGDDGGAGER</sequence>
<organism evidence="2 3">
    <name type="scientific">Streptomyces lusitanus</name>
    <dbReference type="NCBI Taxonomy" id="68232"/>
    <lineage>
        <taxon>Bacteria</taxon>
        <taxon>Bacillati</taxon>
        <taxon>Actinomycetota</taxon>
        <taxon>Actinomycetes</taxon>
        <taxon>Kitasatosporales</taxon>
        <taxon>Streptomycetaceae</taxon>
        <taxon>Streptomyces</taxon>
    </lineage>
</organism>
<keyword evidence="1" id="KW-0472">Membrane</keyword>